<reference evidence="2" key="2">
    <citation type="submission" date="2023-06" db="EMBL/GenBank/DDBJ databases">
        <authorList>
            <consortium name="Lawrence Berkeley National Laboratory"/>
            <person name="Haridas S."/>
            <person name="Hensen N."/>
            <person name="Bonometti L."/>
            <person name="Westerberg I."/>
            <person name="Brannstrom I.O."/>
            <person name="Guillou S."/>
            <person name="Cros-Aarteil S."/>
            <person name="Calhoun S."/>
            <person name="Kuo A."/>
            <person name="Mondo S."/>
            <person name="Pangilinan J."/>
            <person name="Riley R."/>
            <person name="Labutti K."/>
            <person name="Andreopoulos B."/>
            <person name="Lipzen A."/>
            <person name="Chen C."/>
            <person name="Yanf M."/>
            <person name="Daum C."/>
            <person name="Ng V."/>
            <person name="Clum A."/>
            <person name="Steindorff A."/>
            <person name="Ohm R."/>
            <person name="Martin F."/>
            <person name="Silar P."/>
            <person name="Natvig D."/>
            <person name="Lalanne C."/>
            <person name="Gautier V."/>
            <person name="Ament-Velasquez S.L."/>
            <person name="Kruys A."/>
            <person name="Hutchinson M.I."/>
            <person name="Powell A.J."/>
            <person name="Barry K."/>
            <person name="Miller A.N."/>
            <person name="Grigoriev I.V."/>
            <person name="Debuchy R."/>
            <person name="Gladieux P."/>
            <person name="Thoren M.H."/>
            <person name="Johannesson H."/>
        </authorList>
    </citation>
    <scope>NUCLEOTIDE SEQUENCE</scope>
    <source>
        <strain evidence="2">CBS 118394</strain>
    </source>
</reference>
<reference evidence="2" key="1">
    <citation type="journal article" date="2023" name="Mol. Phylogenet. Evol.">
        <title>Genome-scale phylogeny and comparative genomics of the fungal order Sordariales.</title>
        <authorList>
            <person name="Hensen N."/>
            <person name="Bonometti L."/>
            <person name="Westerberg I."/>
            <person name="Brannstrom I.O."/>
            <person name="Guillou S."/>
            <person name="Cros-Aarteil S."/>
            <person name="Calhoun S."/>
            <person name="Haridas S."/>
            <person name="Kuo A."/>
            <person name="Mondo S."/>
            <person name="Pangilinan J."/>
            <person name="Riley R."/>
            <person name="LaButti K."/>
            <person name="Andreopoulos B."/>
            <person name="Lipzen A."/>
            <person name="Chen C."/>
            <person name="Yan M."/>
            <person name="Daum C."/>
            <person name="Ng V."/>
            <person name="Clum A."/>
            <person name="Steindorff A."/>
            <person name="Ohm R.A."/>
            <person name="Martin F."/>
            <person name="Silar P."/>
            <person name="Natvig D.O."/>
            <person name="Lalanne C."/>
            <person name="Gautier V."/>
            <person name="Ament-Velasquez S.L."/>
            <person name="Kruys A."/>
            <person name="Hutchinson M.I."/>
            <person name="Powell A.J."/>
            <person name="Barry K."/>
            <person name="Miller A.N."/>
            <person name="Grigoriev I.V."/>
            <person name="Debuchy R."/>
            <person name="Gladieux P."/>
            <person name="Hiltunen Thoren M."/>
            <person name="Johannesson H."/>
        </authorList>
    </citation>
    <scope>NUCLEOTIDE SEQUENCE</scope>
    <source>
        <strain evidence="2">CBS 118394</strain>
    </source>
</reference>
<keyword evidence="3" id="KW-1185">Reference proteome</keyword>
<proteinExistence type="predicted"/>
<dbReference type="EMBL" id="JAUEDM010000005">
    <property type="protein sequence ID" value="KAK3316947.1"/>
    <property type="molecule type" value="Genomic_DNA"/>
</dbReference>
<feature type="compositionally biased region" description="Basic and acidic residues" evidence="1">
    <location>
        <begin position="124"/>
        <end position="159"/>
    </location>
</feature>
<gene>
    <name evidence="2" type="ORF">B0H66DRAFT_535184</name>
</gene>
<dbReference type="Proteomes" id="UP001283341">
    <property type="component" value="Unassembled WGS sequence"/>
</dbReference>
<name>A0AAE0I2G5_9PEZI</name>
<sequence>MAQRIVDREFGPRRGGTQWRSRSAPPPDLYEQPFRRRGSYDSGISGMSSDSDYGDWRGRDRSRPPPIRRDGSYDSGISGMSSDSEYGDRRGRDRSRPPPVRPINPHDDLTSYYQGRPQNEWPEDQERREREFDWKQRQYERDFGKGRSQSRDHGFDRRWHSMPSLQPPSFSRPRTAPQPPPRGGSQSRHQAISYHEWSKTFLQNRWYQLQSHEEKDFIFHLFNESRRDPNPDSRKLLEDYIRLKGMGLNGKGRYHALEEELRAIEGRLIPEKERELRHRHVNNPQGFYAKIGKFDKNRRESLLQDLEAFRAKRSELMNDIGMAKFIFAQIKTRRDGWTLEKFRIGMAK</sequence>
<feature type="compositionally biased region" description="Low complexity" evidence="1">
    <location>
        <begin position="40"/>
        <end position="51"/>
    </location>
</feature>
<accession>A0AAE0I2G5</accession>
<feature type="compositionally biased region" description="Basic and acidic residues" evidence="1">
    <location>
        <begin position="1"/>
        <end position="12"/>
    </location>
</feature>
<organism evidence="2 3">
    <name type="scientific">Apodospora peruviana</name>
    <dbReference type="NCBI Taxonomy" id="516989"/>
    <lineage>
        <taxon>Eukaryota</taxon>
        <taxon>Fungi</taxon>
        <taxon>Dikarya</taxon>
        <taxon>Ascomycota</taxon>
        <taxon>Pezizomycotina</taxon>
        <taxon>Sordariomycetes</taxon>
        <taxon>Sordariomycetidae</taxon>
        <taxon>Sordariales</taxon>
        <taxon>Lasiosphaeriaceae</taxon>
        <taxon>Apodospora</taxon>
    </lineage>
</organism>
<protein>
    <submittedName>
        <fullName evidence="2">Uncharacterized protein</fullName>
    </submittedName>
</protein>
<feature type="region of interest" description="Disordered" evidence="1">
    <location>
        <begin position="1"/>
        <end position="190"/>
    </location>
</feature>
<feature type="compositionally biased region" description="Basic and acidic residues" evidence="1">
    <location>
        <begin position="86"/>
        <end position="96"/>
    </location>
</feature>
<evidence type="ECO:0000313" key="3">
    <source>
        <dbReference type="Proteomes" id="UP001283341"/>
    </source>
</evidence>
<evidence type="ECO:0000256" key="1">
    <source>
        <dbReference type="SAM" id="MobiDB-lite"/>
    </source>
</evidence>
<feature type="compositionally biased region" description="Basic and acidic residues" evidence="1">
    <location>
        <begin position="54"/>
        <end position="72"/>
    </location>
</feature>
<dbReference type="AlphaFoldDB" id="A0AAE0I2G5"/>
<evidence type="ECO:0000313" key="2">
    <source>
        <dbReference type="EMBL" id="KAK3316947.1"/>
    </source>
</evidence>
<comment type="caution">
    <text evidence="2">The sequence shown here is derived from an EMBL/GenBank/DDBJ whole genome shotgun (WGS) entry which is preliminary data.</text>
</comment>